<dbReference type="AlphaFoldDB" id="A0A7K3LJ09"/>
<dbReference type="Proteomes" id="UP000466307">
    <property type="component" value="Unassembled WGS sequence"/>
</dbReference>
<evidence type="ECO:0000256" key="2">
    <source>
        <dbReference type="ARBA" id="ARBA00023136"/>
    </source>
</evidence>
<dbReference type="PANTHER" id="PTHR37042:SF4">
    <property type="entry name" value="OUTER MEMBRANE PROTEIN RV1973"/>
    <property type="match status" value="1"/>
</dbReference>
<keyword evidence="4" id="KW-0812">Transmembrane</keyword>
<protein>
    <recommendedName>
        <fullName evidence="7">Mce-associated membrane protein</fullName>
    </recommendedName>
</protein>
<feature type="region of interest" description="Disordered" evidence="3">
    <location>
        <begin position="182"/>
        <end position="215"/>
    </location>
</feature>
<evidence type="ECO:0000313" key="6">
    <source>
        <dbReference type="Proteomes" id="UP000466307"/>
    </source>
</evidence>
<sequence length="215" mass="22943">MGDLVRITTSRIVGAILAVLLVASAAVAGFLGYQYFDARAVENSRDESLAAAKSYATTMFGYDPGNVAEHVSRSQSVVTGSAKSQYDKLIQTPIEGQQITFVEGVKKQQVVSQAVIQDAGVVTNTRDTSTVLLFMNQSVSRNGKDLVRVDPSRLTFTMTKQDGRWMIENIDIITDDSFRSRISQVSTPPSNAVPLPGPSSAPSSASAVPSQQPAG</sequence>
<reference evidence="5 6" key="1">
    <citation type="submission" date="2020-01" db="EMBL/GenBank/DDBJ databases">
        <title>Investigation of new actinobacteria for the biodesulphurisation of diesel fuel.</title>
        <authorList>
            <person name="Athi Narayanan S.M."/>
        </authorList>
    </citation>
    <scope>NUCLEOTIDE SEQUENCE [LARGE SCALE GENOMIC DNA]</scope>
    <source>
        <strain evidence="5 6">213E</strain>
    </source>
</reference>
<feature type="compositionally biased region" description="Low complexity" evidence="3">
    <location>
        <begin position="192"/>
        <end position="215"/>
    </location>
</feature>
<comment type="subcellular location">
    <subcellularLocation>
        <location evidence="1">Membrane</location>
    </subcellularLocation>
</comment>
<gene>
    <name evidence="5" type="ORF">GYA93_01450</name>
</gene>
<evidence type="ECO:0000256" key="3">
    <source>
        <dbReference type="SAM" id="MobiDB-lite"/>
    </source>
</evidence>
<keyword evidence="6" id="KW-1185">Reference proteome</keyword>
<dbReference type="PANTHER" id="PTHR37042">
    <property type="entry name" value="OUTER MEMBRANE PROTEIN RV1973"/>
    <property type="match status" value="1"/>
</dbReference>
<comment type="caution">
    <text evidence="5">The sequence shown here is derived from an EMBL/GenBank/DDBJ whole genome shotgun (WGS) entry which is preliminary data.</text>
</comment>
<evidence type="ECO:0000313" key="5">
    <source>
        <dbReference type="EMBL" id="NDK88255.1"/>
    </source>
</evidence>
<proteinExistence type="predicted"/>
<name>A0A7K3LJ09_9ACTN</name>
<keyword evidence="4" id="KW-1133">Transmembrane helix</keyword>
<dbReference type="GO" id="GO:0016020">
    <property type="term" value="C:membrane"/>
    <property type="evidence" value="ECO:0007669"/>
    <property type="project" value="UniProtKB-SubCell"/>
</dbReference>
<accession>A0A7K3LJ09</accession>
<evidence type="ECO:0000256" key="4">
    <source>
        <dbReference type="SAM" id="Phobius"/>
    </source>
</evidence>
<organism evidence="5 6">
    <name type="scientific">Gordonia desulfuricans</name>
    <dbReference type="NCBI Taxonomy" id="89051"/>
    <lineage>
        <taxon>Bacteria</taxon>
        <taxon>Bacillati</taxon>
        <taxon>Actinomycetota</taxon>
        <taxon>Actinomycetes</taxon>
        <taxon>Mycobacteriales</taxon>
        <taxon>Gordoniaceae</taxon>
        <taxon>Gordonia</taxon>
    </lineage>
</organism>
<dbReference type="EMBL" id="JAADZU010000003">
    <property type="protein sequence ID" value="NDK88255.1"/>
    <property type="molecule type" value="Genomic_DNA"/>
</dbReference>
<feature type="transmembrane region" description="Helical" evidence="4">
    <location>
        <begin position="12"/>
        <end position="36"/>
    </location>
</feature>
<evidence type="ECO:0000256" key="1">
    <source>
        <dbReference type="ARBA" id="ARBA00004370"/>
    </source>
</evidence>
<keyword evidence="2 4" id="KW-0472">Membrane</keyword>
<evidence type="ECO:0008006" key="7">
    <source>
        <dbReference type="Google" id="ProtNLM"/>
    </source>
</evidence>